<dbReference type="Proteomes" id="UP001276150">
    <property type="component" value="Unassembled WGS sequence"/>
</dbReference>
<organism evidence="1 2">
    <name type="scientific">Deinococcus arenicola</name>
    <dbReference type="NCBI Taxonomy" id="2994950"/>
    <lineage>
        <taxon>Bacteria</taxon>
        <taxon>Thermotogati</taxon>
        <taxon>Deinococcota</taxon>
        <taxon>Deinococci</taxon>
        <taxon>Deinococcales</taxon>
        <taxon>Deinococcaceae</taxon>
        <taxon>Deinococcus</taxon>
    </lineage>
</organism>
<reference evidence="1 2" key="1">
    <citation type="submission" date="2022-11" db="EMBL/GenBank/DDBJ databases">
        <title>Deinococcus ZS9-10, Low Temperature and Draught-tolerating, UV-resistant Bacteria from Continental Antarctica.</title>
        <authorList>
            <person name="Cheng L."/>
        </authorList>
    </citation>
    <scope>NUCLEOTIDE SEQUENCE [LARGE SCALE GENOMIC DNA]</scope>
    <source>
        <strain evidence="1 2">ZS9-10</strain>
    </source>
</reference>
<protein>
    <submittedName>
        <fullName evidence="1">Uncharacterized protein</fullName>
    </submittedName>
</protein>
<name>A0ABU4DMJ5_9DEIO</name>
<gene>
    <name evidence="1" type="ORF">ORD21_03495</name>
</gene>
<evidence type="ECO:0000313" key="1">
    <source>
        <dbReference type="EMBL" id="MDV6373661.1"/>
    </source>
</evidence>
<sequence length="90" mass="10417">MIYFTDVERTRARLIDSAIPARDGMAYLQILSNLNALSLLLAPLNADELEEGETERLEKMFRDHLARRTLLEVQYPELVVLSRPDDWTVN</sequence>
<comment type="caution">
    <text evidence="1">The sequence shown here is derived from an EMBL/GenBank/DDBJ whole genome shotgun (WGS) entry which is preliminary data.</text>
</comment>
<proteinExistence type="predicted"/>
<keyword evidence="2" id="KW-1185">Reference proteome</keyword>
<accession>A0ABU4DMJ5</accession>
<dbReference type="EMBL" id="JAPMIV010000003">
    <property type="protein sequence ID" value="MDV6373661.1"/>
    <property type="molecule type" value="Genomic_DNA"/>
</dbReference>
<dbReference type="RefSeq" id="WP_317638967.1">
    <property type="nucleotide sequence ID" value="NZ_JAPMIV010000003.1"/>
</dbReference>
<evidence type="ECO:0000313" key="2">
    <source>
        <dbReference type="Proteomes" id="UP001276150"/>
    </source>
</evidence>